<keyword evidence="2" id="KW-1185">Reference proteome</keyword>
<dbReference type="EMBL" id="JARK01001436">
    <property type="protein sequence ID" value="EYC02416.1"/>
    <property type="molecule type" value="Genomic_DNA"/>
</dbReference>
<evidence type="ECO:0000313" key="2">
    <source>
        <dbReference type="Proteomes" id="UP000024635"/>
    </source>
</evidence>
<name>A0A016TI75_9BILA</name>
<evidence type="ECO:0000313" key="1">
    <source>
        <dbReference type="EMBL" id="EYC02416.1"/>
    </source>
</evidence>
<proteinExistence type="predicted"/>
<gene>
    <name evidence="1" type="primary">Acey_s0100.g3284</name>
    <name evidence="1" type="ORF">Y032_0100g3284</name>
</gene>
<accession>A0A016TI75</accession>
<comment type="caution">
    <text evidence="1">The sequence shown here is derived from an EMBL/GenBank/DDBJ whole genome shotgun (WGS) entry which is preliminary data.</text>
</comment>
<protein>
    <submittedName>
        <fullName evidence="1">Uncharacterized protein</fullName>
    </submittedName>
</protein>
<dbReference type="Proteomes" id="UP000024635">
    <property type="component" value="Unassembled WGS sequence"/>
</dbReference>
<dbReference type="AlphaFoldDB" id="A0A016TI75"/>
<organism evidence="1 2">
    <name type="scientific">Ancylostoma ceylanicum</name>
    <dbReference type="NCBI Taxonomy" id="53326"/>
    <lineage>
        <taxon>Eukaryota</taxon>
        <taxon>Metazoa</taxon>
        <taxon>Ecdysozoa</taxon>
        <taxon>Nematoda</taxon>
        <taxon>Chromadorea</taxon>
        <taxon>Rhabditida</taxon>
        <taxon>Rhabditina</taxon>
        <taxon>Rhabditomorpha</taxon>
        <taxon>Strongyloidea</taxon>
        <taxon>Ancylostomatidae</taxon>
        <taxon>Ancylostomatinae</taxon>
        <taxon>Ancylostoma</taxon>
    </lineage>
</organism>
<reference evidence="2" key="1">
    <citation type="journal article" date="2015" name="Nat. Genet.">
        <title>The genome and transcriptome of the zoonotic hookworm Ancylostoma ceylanicum identify infection-specific gene families.</title>
        <authorList>
            <person name="Schwarz E.M."/>
            <person name="Hu Y."/>
            <person name="Antoshechkin I."/>
            <person name="Miller M.M."/>
            <person name="Sternberg P.W."/>
            <person name="Aroian R.V."/>
        </authorList>
    </citation>
    <scope>NUCLEOTIDE SEQUENCE</scope>
    <source>
        <strain evidence="2">HY135</strain>
    </source>
</reference>
<sequence>MNSADHFLRFNGIFRVMIISKRVDQCSFTDTWKAATDIITGRGSQEEYSPLSPQTRIFTRLIWTHAV</sequence>